<dbReference type="PANTHER" id="PTHR31807">
    <property type="entry name" value="AUGMIN FAMILY MEMBER"/>
    <property type="match status" value="1"/>
</dbReference>
<evidence type="ECO:0000256" key="1">
    <source>
        <dbReference type="ARBA" id="ARBA00010016"/>
    </source>
</evidence>
<feature type="compositionally biased region" description="Low complexity" evidence="2">
    <location>
        <begin position="57"/>
        <end position="74"/>
    </location>
</feature>
<feature type="region of interest" description="Disordered" evidence="2">
    <location>
        <begin position="163"/>
        <end position="219"/>
    </location>
</feature>
<dbReference type="AlphaFoldDB" id="A0A8N4ICP0"/>
<proteinExistence type="inferred from homology"/>
<feature type="compositionally biased region" description="Low complexity" evidence="2">
    <location>
        <begin position="369"/>
        <end position="387"/>
    </location>
</feature>
<feature type="compositionally biased region" description="Polar residues" evidence="2">
    <location>
        <begin position="340"/>
        <end position="363"/>
    </location>
</feature>
<feature type="compositionally biased region" description="Basic and acidic residues" evidence="2">
    <location>
        <begin position="173"/>
        <end position="188"/>
    </location>
</feature>
<feature type="compositionally biased region" description="Polar residues" evidence="2">
    <location>
        <begin position="308"/>
        <end position="332"/>
    </location>
</feature>
<dbReference type="Pfam" id="PF04484">
    <property type="entry name" value="QWRF"/>
    <property type="match status" value="1"/>
</dbReference>
<feature type="region of interest" description="Disordered" evidence="2">
    <location>
        <begin position="308"/>
        <end position="388"/>
    </location>
</feature>
<evidence type="ECO:0000256" key="2">
    <source>
        <dbReference type="SAM" id="MobiDB-lite"/>
    </source>
</evidence>
<name>A0A8N4ICP0_ELAGV</name>
<dbReference type="GO" id="GO:0051225">
    <property type="term" value="P:spindle assembly"/>
    <property type="evidence" value="ECO:0007669"/>
    <property type="project" value="TreeGrafter"/>
</dbReference>
<dbReference type="PANTHER" id="PTHR31807:SF37">
    <property type="entry name" value="HAUS AUGMIN-LIKE COMPLEX SUBUNIT 8"/>
    <property type="match status" value="1"/>
</dbReference>
<protein>
    <submittedName>
        <fullName evidence="4">AUGMIN subunit 8 isoform X2</fullName>
    </submittedName>
</protein>
<evidence type="ECO:0000313" key="4">
    <source>
        <dbReference type="RefSeq" id="XP_029116818.1"/>
    </source>
</evidence>
<dbReference type="GO" id="GO:0005737">
    <property type="term" value="C:cytoplasm"/>
    <property type="evidence" value="ECO:0007669"/>
    <property type="project" value="TreeGrafter"/>
</dbReference>
<evidence type="ECO:0000313" key="3">
    <source>
        <dbReference type="Proteomes" id="UP000504607"/>
    </source>
</evidence>
<dbReference type="InterPro" id="IPR007573">
    <property type="entry name" value="QWRF"/>
</dbReference>
<comment type="similarity">
    <text evidence="1">Belongs to the QWRF family.</text>
</comment>
<feature type="compositionally biased region" description="Polar residues" evidence="2">
    <location>
        <begin position="12"/>
        <end position="21"/>
    </location>
</feature>
<gene>
    <name evidence="4" type="primary">LOC105032314</name>
</gene>
<reference evidence="4" key="1">
    <citation type="submission" date="2025-08" db="UniProtKB">
        <authorList>
            <consortium name="RefSeq"/>
        </authorList>
    </citation>
    <scope>IDENTIFICATION</scope>
</reference>
<feature type="compositionally biased region" description="Polar residues" evidence="2">
    <location>
        <begin position="206"/>
        <end position="217"/>
    </location>
</feature>
<dbReference type="RefSeq" id="XP_029116818.1">
    <property type="nucleotide sequence ID" value="XM_029260985.1"/>
</dbReference>
<dbReference type="GO" id="GO:0005880">
    <property type="term" value="C:nuclear microtubule"/>
    <property type="evidence" value="ECO:0007669"/>
    <property type="project" value="TreeGrafter"/>
</dbReference>
<sequence>MDMCRIEPPGTVAQQKAAQTEDTQRPPLVPSEKNNAALATRKLRTREISSRYKSGISSTPLSTPTTPRRSSSPSAGRTHAMPGTSLPKRSQSADRRRPTTPSSRSSATSSPSSRPSTPSSPSSRSTTPVRDAVTEMHNTSRRLLSGRAPDGLWPSMRSLSASFQSESVSVPVTKRDKAVPDSSSDRTLKSPANVAAERKRTPLRGRNTSEQSENSKPLESLHARVIDQHRWPAMMGGKVSANALSRSVDHTDRVNKSVPSSIPSRGVSPRRIPTSDVAGRGLQHSLSEVARRLALDGSGKVQQNMNLSVNISSHPSGRSLSATRPSRTQSSPIPGLHRPSSPNKALSTTSARGMVSPSRSRPSTPGMLSPARSRPSSPMSSTSCTTPQAGMTSSVFNYIVDMRKGKKNASHIEDAHQLRLLYNRDLQWRFVNARVDDTLSIQKMRTENILYSVWNTTSKLRDSVMMKRIDVQQLRQELKLAMILREQAQTNGMLTPAPLRG</sequence>
<dbReference type="GO" id="GO:0008017">
    <property type="term" value="F:microtubule binding"/>
    <property type="evidence" value="ECO:0007669"/>
    <property type="project" value="TreeGrafter"/>
</dbReference>
<dbReference type="Proteomes" id="UP000504607">
    <property type="component" value="Unplaced"/>
</dbReference>
<feature type="compositionally biased region" description="Low complexity" evidence="2">
    <location>
        <begin position="99"/>
        <end position="128"/>
    </location>
</feature>
<feature type="region of interest" description="Disordered" evidence="2">
    <location>
        <begin position="1"/>
        <end position="130"/>
    </location>
</feature>
<dbReference type="GeneID" id="105032314"/>
<organism evidence="3 4">
    <name type="scientific">Elaeis guineensis var. tenera</name>
    <name type="common">Oil palm</name>
    <dbReference type="NCBI Taxonomy" id="51953"/>
    <lineage>
        <taxon>Eukaryota</taxon>
        <taxon>Viridiplantae</taxon>
        <taxon>Streptophyta</taxon>
        <taxon>Embryophyta</taxon>
        <taxon>Tracheophyta</taxon>
        <taxon>Spermatophyta</taxon>
        <taxon>Magnoliopsida</taxon>
        <taxon>Liliopsida</taxon>
        <taxon>Arecaceae</taxon>
        <taxon>Arecoideae</taxon>
        <taxon>Cocoseae</taxon>
        <taxon>Elaeidinae</taxon>
        <taxon>Elaeis</taxon>
    </lineage>
</organism>
<accession>A0A8N4ICP0</accession>
<keyword evidence="3" id="KW-1185">Reference proteome</keyword>
<feature type="region of interest" description="Disordered" evidence="2">
    <location>
        <begin position="247"/>
        <end position="281"/>
    </location>
</feature>